<proteinExistence type="predicted"/>
<keyword evidence="2" id="KW-1185">Reference proteome</keyword>
<dbReference type="AlphaFoldDB" id="A0A9W4SS64"/>
<gene>
    <name evidence="1" type="ORF">FWILDA_LOCUS9164</name>
</gene>
<organism evidence="1 2">
    <name type="scientific">Funneliformis geosporum</name>
    <dbReference type="NCBI Taxonomy" id="1117311"/>
    <lineage>
        <taxon>Eukaryota</taxon>
        <taxon>Fungi</taxon>
        <taxon>Fungi incertae sedis</taxon>
        <taxon>Mucoromycota</taxon>
        <taxon>Glomeromycotina</taxon>
        <taxon>Glomeromycetes</taxon>
        <taxon>Glomerales</taxon>
        <taxon>Glomeraceae</taxon>
        <taxon>Funneliformis</taxon>
    </lineage>
</organism>
<sequence length="56" mass="6467">MYLNILVKDLAGIPRYFHLDHMEIPSLIMLALEQATFHPPRNINPSSTVFTPPYNK</sequence>
<comment type="caution">
    <text evidence="1">The sequence shown here is derived from an EMBL/GenBank/DDBJ whole genome shotgun (WGS) entry which is preliminary data.</text>
</comment>
<protein>
    <submittedName>
        <fullName evidence="1">2862_t:CDS:1</fullName>
    </submittedName>
</protein>
<dbReference type="OrthoDB" id="10453461at2759"/>
<dbReference type="EMBL" id="CAMKVN010002109">
    <property type="protein sequence ID" value="CAI2179588.1"/>
    <property type="molecule type" value="Genomic_DNA"/>
</dbReference>
<evidence type="ECO:0000313" key="1">
    <source>
        <dbReference type="EMBL" id="CAI2179588.1"/>
    </source>
</evidence>
<reference evidence="1" key="1">
    <citation type="submission" date="2022-08" db="EMBL/GenBank/DDBJ databases">
        <authorList>
            <person name="Kallberg Y."/>
            <person name="Tangrot J."/>
            <person name="Rosling A."/>
        </authorList>
    </citation>
    <scope>NUCLEOTIDE SEQUENCE</scope>
    <source>
        <strain evidence="1">Wild A</strain>
    </source>
</reference>
<dbReference type="Proteomes" id="UP001153678">
    <property type="component" value="Unassembled WGS sequence"/>
</dbReference>
<accession>A0A9W4SS64</accession>
<name>A0A9W4SS64_9GLOM</name>
<evidence type="ECO:0000313" key="2">
    <source>
        <dbReference type="Proteomes" id="UP001153678"/>
    </source>
</evidence>